<protein>
    <recommendedName>
        <fullName evidence="4">DUF7728 domain-containing protein</fullName>
    </recommendedName>
</protein>
<feature type="domain" description="DUF7728" evidence="4">
    <location>
        <begin position="59"/>
        <end position="177"/>
    </location>
</feature>
<dbReference type="Pfam" id="PF24854">
    <property type="entry name" value="DUF7728"/>
    <property type="match status" value="1"/>
</dbReference>
<feature type="region of interest" description="Disordered" evidence="1">
    <location>
        <begin position="273"/>
        <end position="299"/>
    </location>
</feature>
<dbReference type="PANTHER" id="PTHR40622:SF1">
    <property type="match status" value="1"/>
</dbReference>
<dbReference type="Proteomes" id="UP000800041">
    <property type="component" value="Unassembled WGS sequence"/>
</dbReference>
<feature type="compositionally biased region" description="Basic residues" evidence="1">
    <location>
        <begin position="278"/>
        <end position="299"/>
    </location>
</feature>
<dbReference type="AlphaFoldDB" id="A0A6G1H651"/>
<dbReference type="PANTHER" id="PTHR40622">
    <property type="match status" value="1"/>
</dbReference>
<keyword evidence="6" id="KW-1185">Reference proteome</keyword>
<feature type="chain" id="PRO_5026016983" description="DUF7728 domain-containing protein" evidence="3">
    <location>
        <begin position="18"/>
        <end position="403"/>
    </location>
</feature>
<dbReference type="InterPro" id="IPR056145">
    <property type="entry name" value="DUF7728"/>
</dbReference>
<keyword evidence="2" id="KW-0812">Transmembrane</keyword>
<organism evidence="5 6">
    <name type="scientific">Aulographum hederae CBS 113979</name>
    <dbReference type="NCBI Taxonomy" id="1176131"/>
    <lineage>
        <taxon>Eukaryota</taxon>
        <taxon>Fungi</taxon>
        <taxon>Dikarya</taxon>
        <taxon>Ascomycota</taxon>
        <taxon>Pezizomycotina</taxon>
        <taxon>Dothideomycetes</taxon>
        <taxon>Pleosporomycetidae</taxon>
        <taxon>Aulographales</taxon>
        <taxon>Aulographaceae</taxon>
    </lineage>
</organism>
<accession>A0A6G1H651</accession>
<keyword evidence="2" id="KW-0472">Membrane</keyword>
<evidence type="ECO:0000313" key="6">
    <source>
        <dbReference type="Proteomes" id="UP000800041"/>
    </source>
</evidence>
<gene>
    <name evidence="5" type="ORF">K402DRAFT_391419</name>
</gene>
<feature type="signal peptide" evidence="3">
    <location>
        <begin position="1"/>
        <end position="17"/>
    </location>
</feature>
<keyword evidence="3" id="KW-0732">Signal</keyword>
<sequence>MYAALGVCATLAFGAQAFLLPPDVGMESVKGDGAPSLLAVDPLKQTVTAECQGCKADNIVFNIAVGSDATTLMLNGVQFYPPNLHNEAGPSMPPVTYAPTEESTSSEDLISTQQTSQVTGWAFHAGTSHTTPTGEELLDMAFRVVSIDDAAVLVPRVQMTVIKDNEGRLLIHSAHAETAEETQEAVVRECRRWPVVCRWRQILAAKLSVMRAGIVKGCGGARHRGGRPGHGVLNKIPGFPGVHGGPPRNMHHGPHSFHDGAGKPWMQAHGDEKMDGHHRPHHNGHAHGGRPHAHGHKHHHHMNKLHRVLRKISMFVMAIVVPVAVGIMAGIVTYVVGMVVGCSLAWVWVRFFRGGKKGYSRVAGAEEEAPMGRRSCEKIGLMEAIEEGDEDEEVAAPAYEEKA</sequence>
<dbReference type="EMBL" id="ML977147">
    <property type="protein sequence ID" value="KAF1988703.1"/>
    <property type="molecule type" value="Genomic_DNA"/>
</dbReference>
<keyword evidence="2" id="KW-1133">Transmembrane helix</keyword>
<reference evidence="5" key="1">
    <citation type="journal article" date="2020" name="Stud. Mycol.">
        <title>101 Dothideomycetes genomes: a test case for predicting lifestyles and emergence of pathogens.</title>
        <authorList>
            <person name="Haridas S."/>
            <person name="Albert R."/>
            <person name="Binder M."/>
            <person name="Bloem J."/>
            <person name="Labutti K."/>
            <person name="Salamov A."/>
            <person name="Andreopoulos B."/>
            <person name="Baker S."/>
            <person name="Barry K."/>
            <person name="Bills G."/>
            <person name="Bluhm B."/>
            <person name="Cannon C."/>
            <person name="Castanera R."/>
            <person name="Culley D."/>
            <person name="Daum C."/>
            <person name="Ezra D."/>
            <person name="Gonzalez J."/>
            <person name="Henrissat B."/>
            <person name="Kuo A."/>
            <person name="Liang C."/>
            <person name="Lipzen A."/>
            <person name="Lutzoni F."/>
            <person name="Magnuson J."/>
            <person name="Mondo S."/>
            <person name="Nolan M."/>
            <person name="Ohm R."/>
            <person name="Pangilinan J."/>
            <person name="Park H.-J."/>
            <person name="Ramirez L."/>
            <person name="Alfaro M."/>
            <person name="Sun H."/>
            <person name="Tritt A."/>
            <person name="Yoshinaga Y."/>
            <person name="Zwiers L.-H."/>
            <person name="Turgeon B."/>
            <person name="Goodwin S."/>
            <person name="Spatafora J."/>
            <person name="Crous P."/>
            <person name="Grigoriev I."/>
        </authorList>
    </citation>
    <scope>NUCLEOTIDE SEQUENCE</scope>
    <source>
        <strain evidence="5">CBS 113979</strain>
    </source>
</reference>
<proteinExistence type="predicted"/>
<evidence type="ECO:0000259" key="4">
    <source>
        <dbReference type="Pfam" id="PF24854"/>
    </source>
</evidence>
<evidence type="ECO:0000313" key="5">
    <source>
        <dbReference type="EMBL" id="KAF1988703.1"/>
    </source>
</evidence>
<dbReference type="OrthoDB" id="5409353at2759"/>
<name>A0A6G1H651_9PEZI</name>
<evidence type="ECO:0000256" key="1">
    <source>
        <dbReference type="SAM" id="MobiDB-lite"/>
    </source>
</evidence>
<evidence type="ECO:0000256" key="3">
    <source>
        <dbReference type="SAM" id="SignalP"/>
    </source>
</evidence>
<evidence type="ECO:0000256" key="2">
    <source>
        <dbReference type="SAM" id="Phobius"/>
    </source>
</evidence>
<feature type="transmembrane region" description="Helical" evidence="2">
    <location>
        <begin position="314"/>
        <end position="347"/>
    </location>
</feature>